<dbReference type="PRINTS" id="PR00625">
    <property type="entry name" value="JDOMAIN"/>
</dbReference>
<dbReference type="CDD" id="cd06257">
    <property type="entry name" value="DnaJ"/>
    <property type="match status" value="1"/>
</dbReference>
<evidence type="ECO:0000256" key="3">
    <source>
        <dbReference type="ARBA" id="ARBA00023186"/>
    </source>
</evidence>
<protein>
    <recommendedName>
        <fullName evidence="5">J domain-containing protein</fullName>
    </recommendedName>
</protein>
<dbReference type="SUPFAM" id="SSF46565">
    <property type="entry name" value="Chaperone J-domain"/>
    <property type="match status" value="1"/>
</dbReference>
<gene>
    <name evidence="6" type="ORF">DH2020_027557</name>
</gene>
<dbReference type="InterPro" id="IPR055225">
    <property type="entry name" value="DNAJC11-like_beta-barrel"/>
</dbReference>
<dbReference type="Gene3D" id="1.10.287.110">
    <property type="entry name" value="DnaJ domain"/>
    <property type="match status" value="1"/>
</dbReference>
<dbReference type="InterPro" id="IPR001623">
    <property type="entry name" value="DnaJ_domain"/>
</dbReference>
<dbReference type="Pfam" id="PF00226">
    <property type="entry name" value="DnaJ"/>
    <property type="match status" value="1"/>
</dbReference>
<dbReference type="Pfam" id="PF22774">
    <property type="entry name" value="DNAJC11_beta-barrel"/>
    <property type="match status" value="1"/>
</dbReference>
<dbReference type="InterPro" id="IPR042162">
    <property type="entry name" value="AtJ13"/>
</dbReference>
<keyword evidence="2 4" id="KW-0472">Membrane</keyword>
<keyword evidence="7" id="KW-1185">Reference proteome</keyword>
<dbReference type="PROSITE" id="PS00636">
    <property type="entry name" value="DNAJ_1"/>
    <property type="match status" value="1"/>
</dbReference>
<feature type="transmembrane region" description="Helical" evidence="4">
    <location>
        <begin position="420"/>
        <end position="439"/>
    </location>
</feature>
<reference evidence="6 7" key="1">
    <citation type="journal article" date="2021" name="Comput. Struct. Biotechnol. J.">
        <title>De novo genome assembly of the potent medicinal plant Rehmannia glutinosa using nanopore technology.</title>
        <authorList>
            <person name="Ma L."/>
            <person name="Dong C."/>
            <person name="Song C."/>
            <person name="Wang X."/>
            <person name="Zheng X."/>
            <person name="Niu Y."/>
            <person name="Chen S."/>
            <person name="Feng W."/>
        </authorList>
    </citation>
    <scope>NUCLEOTIDE SEQUENCE [LARGE SCALE GENOMIC DNA]</scope>
    <source>
        <strain evidence="6">DH-2019</strain>
    </source>
</reference>
<evidence type="ECO:0000259" key="5">
    <source>
        <dbReference type="PROSITE" id="PS50076"/>
    </source>
</evidence>
<organism evidence="6 7">
    <name type="scientific">Rehmannia glutinosa</name>
    <name type="common">Chinese foxglove</name>
    <dbReference type="NCBI Taxonomy" id="99300"/>
    <lineage>
        <taxon>Eukaryota</taxon>
        <taxon>Viridiplantae</taxon>
        <taxon>Streptophyta</taxon>
        <taxon>Embryophyta</taxon>
        <taxon>Tracheophyta</taxon>
        <taxon>Spermatophyta</taxon>
        <taxon>Magnoliopsida</taxon>
        <taxon>eudicotyledons</taxon>
        <taxon>Gunneridae</taxon>
        <taxon>Pentapetalae</taxon>
        <taxon>asterids</taxon>
        <taxon>lamiids</taxon>
        <taxon>Lamiales</taxon>
        <taxon>Orobanchaceae</taxon>
        <taxon>Rehmannieae</taxon>
        <taxon>Rehmannia</taxon>
    </lineage>
</organism>
<keyword evidence="3" id="KW-0143">Chaperone</keyword>
<name>A0ABR0VTU2_REHGL</name>
<dbReference type="Proteomes" id="UP001318860">
    <property type="component" value="Unassembled WGS sequence"/>
</dbReference>
<sequence length="616" mass="69202">MNEKNGEPNNRELYALLHISPEASDEEIRRAYRQWAQVYHPDKYQSPQMKEIATENFQRVCEAYEILTDENKRIIYDIYGMEGLTSGLELGPKLNKVEEIKEELERMRRRERARKVSAHIRPSGSILATLSWPDFLDGDGIMRGMAMASEVQSQISKRTSLAIGGNLAVNANSGGGAATAILRHHISPVSSVEFMGSIGLQSLIGMQTSRQLSVHSTAIMGITMSLRDGSINLSNTWSRQLSETTNGNIQLSLGPESSIGVGWRKKEQKMSASGEIKCKFLLESLTKSTRWEVFAKDQNLRAGGCQKPKSYWRSAPAHLAQLLTTLIAFPLNHTDALLAPLEDQTGDMLYILLSGALALEIGVEERYLNSAPFGCYIPLEFRSISLVCFANPPYMAQSCSFCTKPQSDYFPFANRPSPSLHQVLTALLFICIILVILLSHNLNPVFATGAFIIPVSLYFTLKNFVFKPYYLRREKQKSLENIEKTQSQEMNGVKSEYYWRICRKRNKQLETGGLVILKAVYGNRKALLNRKNSEETEDEVASQIMDVTVPLNFLVNDSGQLKLHEGVKKSGIMGFCDPCPGETKQLHVEYSYGGARYEVSVDDYEELLIPQERHKV</sequence>
<evidence type="ECO:0000256" key="4">
    <source>
        <dbReference type="SAM" id="Phobius"/>
    </source>
</evidence>
<keyword evidence="4" id="KW-0812">Transmembrane</keyword>
<keyword evidence="4" id="KW-1133">Transmembrane helix</keyword>
<dbReference type="PANTHER" id="PTHR44914:SF1">
    <property type="entry name" value="CHAPERONE PROTEIN DNAJ 13"/>
    <property type="match status" value="1"/>
</dbReference>
<proteinExistence type="predicted"/>
<dbReference type="InterPro" id="IPR036869">
    <property type="entry name" value="J_dom_sf"/>
</dbReference>
<evidence type="ECO:0000313" key="6">
    <source>
        <dbReference type="EMBL" id="KAK6138695.1"/>
    </source>
</evidence>
<evidence type="ECO:0000256" key="1">
    <source>
        <dbReference type="ARBA" id="ARBA00004370"/>
    </source>
</evidence>
<feature type="domain" description="J" evidence="5">
    <location>
        <begin position="12"/>
        <end position="80"/>
    </location>
</feature>
<accession>A0ABR0VTU2</accession>
<dbReference type="PROSITE" id="PS50076">
    <property type="entry name" value="DNAJ_2"/>
    <property type="match status" value="1"/>
</dbReference>
<dbReference type="InterPro" id="IPR024586">
    <property type="entry name" value="DnaJ-like_C11_C"/>
</dbReference>
<feature type="transmembrane region" description="Helical" evidence="4">
    <location>
        <begin position="445"/>
        <end position="465"/>
    </location>
</feature>
<dbReference type="Pfam" id="PF11875">
    <property type="entry name" value="DnaJ-like_C11_C"/>
    <property type="match status" value="1"/>
</dbReference>
<comment type="subcellular location">
    <subcellularLocation>
        <location evidence="1">Membrane</location>
    </subcellularLocation>
</comment>
<dbReference type="EMBL" id="JABTTQ020000682">
    <property type="protein sequence ID" value="KAK6138695.1"/>
    <property type="molecule type" value="Genomic_DNA"/>
</dbReference>
<dbReference type="PANTHER" id="PTHR44914">
    <property type="entry name" value="CHAPERONE PROTEIN DNAJ 13"/>
    <property type="match status" value="1"/>
</dbReference>
<evidence type="ECO:0000256" key="2">
    <source>
        <dbReference type="ARBA" id="ARBA00023136"/>
    </source>
</evidence>
<comment type="caution">
    <text evidence="6">The sequence shown here is derived from an EMBL/GenBank/DDBJ whole genome shotgun (WGS) entry which is preliminary data.</text>
</comment>
<dbReference type="SMART" id="SM00271">
    <property type="entry name" value="DnaJ"/>
    <property type="match status" value="1"/>
</dbReference>
<evidence type="ECO:0000313" key="7">
    <source>
        <dbReference type="Proteomes" id="UP001318860"/>
    </source>
</evidence>
<dbReference type="InterPro" id="IPR018253">
    <property type="entry name" value="DnaJ_domain_CS"/>
</dbReference>